<dbReference type="PANTHER" id="PTHR43108">
    <property type="entry name" value="N-ACETYLGLUCOSAMINE-6-SULFATASE FAMILY MEMBER"/>
    <property type="match status" value="1"/>
</dbReference>
<protein>
    <submittedName>
        <fullName evidence="7">Arylsulfatase A</fullName>
    </submittedName>
</protein>
<dbReference type="PANTHER" id="PTHR43108:SF8">
    <property type="entry name" value="SD21168P"/>
    <property type="match status" value="1"/>
</dbReference>
<dbReference type="CDD" id="cd16031">
    <property type="entry name" value="G6S_like"/>
    <property type="match status" value="1"/>
</dbReference>
<dbReference type="Pfam" id="PF00884">
    <property type="entry name" value="Sulfatase"/>
    <property type="match status" value="1"/>
</dbReference>
<dbReference type="Proteomes" id="UP000184041">
    <property type="component" value="Unassembled WGS sequence"/>
</dbReference>
<dbReference type="RefSeq" id="WP_211483159.1">
    <property type="nucleotide sequence ID" value="NZ_FQUS01000012.1"/>
</dbReference>
<feature type="domain" description="Sulfatase N-terminal" evidence="6">
    <location>
        <begin position="32"/>
        <end position="365"/>
    </location>
</feature>
<dbReference type="InterPro" id="IPR017850">
    <property type="entry name" value="Alkaline_phosphatase_core_sf"/>
</dbReference>
<evidence type="ECO:0000256" key="5">
    <source>
        <dbReference type="SAM" id="SignalP"/>
    </source>
</evidence>
<feature type="chain" id="PRO_5012025026" evidence="5">
    <location>
        <begin position="26"/>
        <end position="491"/>
    </location>
</feature>
<dbReference type="EMBL" id="FQUS01000012">
    <property type="protein sequence ID" value="SHF69582.1"/>
    <property type="molecule type" value="Genomic_DNA"/>
</dbReference>
<name>A0A1M5DS26_9BACT</name>
<reference evidence="7 8" key="1">
    <citation type="submission" date="2016-11" db="EMBL/GenBank/DDBJ databases">
        <authorList>
            <person name="Jaros S."/>
            <person name="Januszkiewicz K."/>
            <person name="Wedrychowicz H."/>
        </authorList>
    </citation>
    <scope>NUCLEOTIDE SEQUENCE [LARGE SCALE GENOMIC DNA]</scope>
    <source>
        <strain evidence="7 8">DSM 21986</strain>
    </source>
</reference>
<dbReference type="AlphaFoldDB" id="A0A1M5DS26"/>
<keyword evidence="2 5" id="KW-0732">Signal</keyword>
<sequence>MTSIGKGMLPVLLLMGLMNVGAGQAQSQSPPQNVIFILSDDHRYDYIGFHPESPDFLKTPGMDRMAEEGAHLANAFVTTSLCSPSRASILTGQYPFRHGVVDNNNVMPEGTPLFSEALQEAGYQTGYFGKWHIGHAHDDPQPGFDRWVSFRGQGVYYDPTLNIDGERRQVEGYITDLLTDYTLEWLEEVDRDQPFFAYLSHKAVHAEFEPAERHEGMYEEAQIPTPQSMKNIESNYEGKPDWVREQRYSWHGVEHMYHGRADHPQGIDEIIPRYSESLMGVDESISRVLDYLREQGLAENTLVIYMGDNGFMLGEHGLIDKRQAYEESMRVPMLAWSPGFIEAGSTIGENVLNIDITPTILDLAGGSMPSGHTVDGQSFLPLLGGKTVDDWRETFVYQYFWEHAFPHTPTTYAIRGDRYKYIYYHGVWDTNELYDLQEDPREMHNLIDVPAQQERVQRMRNEMFEIFEASGATDVKFRRPGGFQADERKLH</sequence>
<proteinExistence type="inferred from homology"/>
<evidence type="ECO:0000256" key="3">
    <source>
        <dbReference type="ARBA" id="ARBA00022801"/>
    </source>
</evidence>
<dbReference type="InterPro" id="IPR000917">
    <property type="entry name" value="Sulfatase_N"/>
</dbReference>
<feature type="signal peptide" evidence="5">
    <location>
        <begin position="1"/>
        <end position="25"/>
    </location>
</feature>
<keyword evidence="3" id="KW-0378">Hydrolase</keyword>
<dbReference type="InterPro" id="IPR024607">
    <property type="entry name" value="Sulfatase_CS"/>
</dbReference>
<dbReference type="PROSITE" id="PS00523">
    <property type="entry name" value="SULFATASE_1"/>
    <property type="match status" value="1"/>
</dbReference>
<gene>
    <name evidence="7" type="ORF">SAMN05443144_11211</name>
</gene>
<evidence type="ECO:0000256" key="2">
    <source>
        <dbReference type="ARBA" id="ARBA00022729"/>
    </source>
</evidence>
<evidence type="ECO:0000256" key="1">
    <source>
        <dbReference type="ARBA" id="ARBA00008779"/>
    </source>
</evidence>
<evidence type="ECO:0000256" key="4">
    <source>
        <dbReference type="ARBA" id="ARBA00023180"/>
    </source>
</evidence>
<evidence type="ECO:0000313" key="7">
    <source>
        <dbReference type="EMBL" id="SHF69582.1"/>
    </source>
</evidence>
<keyword evidence="4" id="KW-0325">Glycoprotein</keyword>
<dbReference type="Gene3D" id="3.40.720.10">
    <property type="entry name" value="Alkaline Phosphatase, subunit A"/>
    <property type="match status" value="1"/>
</dbReference>
<organism evidence="7 8">
    <name type="scientific">Fodinibius roseus</name>
    <dbReference type="NCBI Taxonomy" id="1194090"/>
    <lineage>
        <taxon>Bacteria</taxon>
        <taxon>Pseudomonadati</taxon>
        <taxon>Balneolota</taxon>
        <taxon>Balneolia</taxon>
        <taxon>Balneolales</taxon>
        <taxon>Balneolaceae</taxon>
        <taxon>Fodinibius</taxon>
    </lineage>
</organism>
<evidence type="ECO:0000313" key="8">
    <source>
        <dbReference type="Proteomes" id="UP000184041"/>
    </source>
</evidence>
<comment type="similarity">
    <text evidence="1">Belongs to the sulfatase family.</text>
</comment>
<keyword evidence="8" id="KW-1185">Reference proteome</keyword>
<dbReference type="STRING" id="1194090.SAMN05443144_11211"/>
<dbReference type="SUPFAM" id="SSF53649">
    <property type="entry name" value="Alkaline phosphatase-like"/>
    <property type="match status" value="1"/>
</dbReference>
<accession>A0A1M5DS26</accession>
<dbReference type="GO" id="GO:0016787">
    <property type="term" value="F:hydrolase activity"/>
    <property type="evidence" value="ECO:0007669"/>
    <property type="project" value="UniProtKB-KW"/>
</dbReference>
<evidence type="ECO:0000259" key="6">
    <source>
        <dbReference type="Pfam" id="PF00884"/>
    </source>
</evidence>